<organism evidence="3">
    <name type="scientific">candidate division WOR-3 bacterium</name>
    <dbReference type="NCBI Taxonomy" id="2052148"/>
    <lineage>
        <taxon>Bacteria</taxon>
        <taxon>Bacteria division WOR-3</taxon>
    </lineage>
</organism>
<evidence type="ECO:0000313" key="3">
    <source>
        <dbReference type="EMBL" id="HGE98996.1"/>
    </source>
</evidence>
<dbReference type="SMART" id="SM00899">
    <property type="entry name" value="FeoA"/>
    <property type="match status" value="1"/>
</dbReference>
<evidence type="ECO:0000256" key="1">
    <source>
        <dbReference type="ARBA" id="ARBA00023004"/>
    </source>
</evidence>
<reference evidence="3" key="1">
    <citation type="journal article" date="2020" name="mSystems">
        <title>Genome- and Community-Level Interaction Insights into Carbon Utilization and Element Cycling Functions of Hydrothermarchaeota in Hydrothermal Sediment.</title>
        <authorList>
            <person name="Zhou Z."/>
            <person name="Liu Y."/>
            <person name="Xu W."/>
            <person name="Pan J."/>
            <person name="Luo Z.H."/>
            <person name="Li M."/>
        </authorList>
    </citation>
    <scope>NUCLEOTIDE SEQUENCE [LARGE SCALE GENOMIC DNA]</scope>
    <source>
        <strain evidence="3">SpSt-906</strain>
    </source>
</reference>
<dbReference type="AlphaFoldDB" id="A0A7C3YSH2"/>
<dbReference type="InterPro" id="IPR038157">
    <property type="entry name" value="FeoA_core_dom"/>
</dbReference>
<protein>
    <submittedName>
        <fullName evidence="3">Ferrous iron transport protein A</fullName>
    </submittedName>
</protein>
<feature type="domain" description="Ferrous iron transporter FeoA-like" evidence="2">
    <location>
        <begin position="4"/>
        <end position="76"/>
    </location>
</feature>
<dbReference type="Pfam" id="PF04023">
    <property type="entry name" value="FeoA"/>
    <property type="match status" value="1"/>
</dbReference>
<dbReference type="InterPro" id="IPR053184">
    <property type="entry name" value="FeoA-like"/>
</dbReference>
<dbReference type="Gene3D" id="2.30.30.90">
    <property type="match status" value="1"/>
</dbReference>
<name>A0A7C3YSH2_UNCW3</name>
<comment type="caution">
    <text evidence="3">The sequence shown here is derived from an EMBL/GenBank/DDBJ whole genome shotgun (WGS) entry which is preliminary data.</text>
</comment>
<keyword evidence="1" id="KW-0408">Iron</keyword>
<accession>A0A7C3YSH2</accession>
<sequence length="80" mass="8868">MKRVDLTQMKEGEEGKVVELRGGYGFLKRLQVLGVKEGKIIKKISHQLFRGPVVIQTGNTQIALGFGMAKKIIVEVKEGD</sequence>
<dbReference type="EMBL" id="DTMQ01000017">
    <property type="protein sequence ID" value="HGE98996.1"/>
    <property type="molecule type" value="Genomic_DNA"/>
</dbReference>
<dbReference type="InterPro" id="IPR007167">
    <property type="entry name" value="Fe-transptr_FeoA-like"/>
</dbReference>
<dbReference type="GO" id="GO:0046914">
    <property type="term" value="F:transition metal ion binding"/>
    <property type="evidence" value="ECO:0007669"/>
    <property type="project" value="InterPro"/>
</dbReference>
<evidence type="ECO:0000259" key="2">
    <source>
        <dbReference type="SMART" id="SM00899"/>
    </source>
</evidence>
<dbReference type="PANTHER" id="PTHR43151">
    <property type="entry name" value="FEOA FAMILY PROTEIN"/>
    <property type="match status" value="1"/>
</dbReference>
<proteinExistence type="predicted"/>
<dbReference type="SUPFAM" id="SSF50037">
    <property type="entry name" value="C-terminal domain of transcriptional repressors"/>
    <property type="match status" value="1"/>
</dbReference>
<gene>
    <name evidence="3" type="ORF">ENX07_02845</name>
</gene>
<dbReference type="InterPro" id="IPR008988">
    <property type="entry name" value="Transcriptional_repressor_C"/>
</dbReference>
<dbReference type="PANTHER" id="PTHR43151:SF2">
    <property type="entry name" value="FE(2+) TRANSPORT PROTEIN A-RELATED"/>
    <property type="match status" value="1"/>
</dbReference>